<dbReference type="OrthoDB" id="2475196at2"/>
<feature type="domain" description="HTH cro/C1-type" evidence="1">
    <location>
        <begin position="23"/>
        <end position="77"/>
    </location>
</feature>
<dbReference type="AlphaFoldDB" id="A0A4Z0RZX2"/>
<dbReference type="RefSeq" id="WP_135519622.1">
    <property type="nucleotide sequence ID" value="NZ_PVSN01000042.1"/>
</dbReference>
<evidence type="ECO:0000313" key="2">
    <source>
        <dbReference type="EMBL" id="TGE72367.1"/>
    </source>
</evidence>
<sequence length="325" mass="37231">MNLKQLSDFDLGVYHYQYLGPTIHQLIESEGYKIADIVKATGVPRSTLYHFFKGNRDLPSSRVFLILKILGISTTEFMARVKGNFEKETHSSLLTAFDMKNFTDVKTLHDQLAQLSPVDLPEILLNLSAVIEVQLDDLELKQAFQSVIVEIAEKPIFIRIGRLNPTEMELFNNIMRFMNWSRVKILQNEIISEIQKQTAVIQTSTDLNMAARYWSIISNTLYNIGTLALQNSDLGVFRQIIDFVTNREIPYYDLYGALLTKLLFVLDLHITGKLGESEKLYNELTSAMHLLVNNQNSIFYDLIIEKDYQSFIDSIIKSPTTESSN</sequence>
<gene>
    <name evidence="2" type="ORF">C6P11_06375</name>
</gene>
<dbReference type="CDD" id="cd00093">
    <property type="entry name" value="HTH_XRE"/>
    <property type="match status" value="1"/>
</dbReference>
<dbReference type="GO" id="GO:0003677">
    <property type="term" value="F:DNA binding"/>
    <property type="evidence" value="ECO:0007669"/>
    <property type="project" value="InterPro"/>
</dbReference>
<dbReference type="SMART" id="SM00530">
    <property type="entry name" value="HTH_XRE"/>
    <property type="match status" value="1"/>
</dbReference>
<organism evidence="2 3">
    <name type="scientific">Weissella confusa</name>
    <name type="common">Lactobacillus confusus</name>
    <dbReference type="NCBI Taxonomy" id="1583"/>
    <lineage>
        <taxon>Bacteria</taxon>
        <taxon>Bacillati</taxon>
        <taxon>Bacillota</taxon>
        <taxon>Bacilli</taxon>
        <taxon>Lactobacillales</taxon>
        <taxon>Lactobacillaceae</taxon>
        <taxon>Weissella</taxon>
    </lineage>
</organism>
<reference evidence="2 3" key="1">
    <citation type="submission" date="2018-03" db="EMBL/GenBank/DDBJ databases">
        <title>Genome sequencing of Weissella confusa isolates.</title>
        <authorList>
            <person name="Kajala I."/>
            <person name="Baruah R."/>
            <person name="Bergsveinson J."/>
            <person name="Juvonen R."/>
            <person name="Ziola B."/>
        </authorList>
    </citation>
    <scope>NUCLEOTIDE SEQUENCE [LARGE SCALE GENOMIC DNA]</scope>
    <source>
        <strain evidence="2 3">VTT E-062653</strain>
    </source>
</reference>
<dbReference type="Gene3D" id="1.10.260.40">
    <property type="entry name" value="lambda repressor-like DNA-binding domains"/>
    <property type="match status" value="1"/>
</dbReference>
<accession>A0A4Z0RZX2</accession>
<dbReference type="InterPro" id="IPR001387">
    <property type="entry name" value="Cro/C1-type_HTH"/>
</dbReference>
<evidence type="ECO:0000259" key="1">
    <source>
        <dbReference type="PROSITE" id="PS50943"/>
    </source>
</evidence>
<evidence type="ECO:0000313" key="3">
    <source>
        <dbReference type="Proteomes" id="UP000297646"/>
    </source>
</evidence>
<protein>
    <recommendedName>
        <fullName evidence="1">HTH cro/C1-type domain-containing protein</fullName>
    </recommendedName>
</protein>
<dbReference type="Proteomes" id="UP000297646">
    <property type="component" value="Unassembled WGS sequence"/>
</dbReference>
<dbReference type="SUPFAM" id="SSF47413">
    <property type="entry name" value="lambda repressor-like DNA-binding domains"/>
    <property type="match status" value="1"/>
</dbReference>
<dbReference type="InterPro" id="IPR010982">
    <property type="entry name" value="Lambda_DNA-bd_dom_sf"/>
</dbReference>
<proteinExistence type="predicted"/>
<name>A0A4Z0RZX2_WEICO</name>
<dbReference type="PROSITE" id="PS50943">
    <property type="entry name" value="HTH_CROC1"/>
    <property type="match status" value="1"/>
</dbReference>
<dbReference type="EMBL" id="PVSN01000042">
    <property type="protein sequence ID" value="TGE72367.1"/>
    <property type="molecule type" value="Genomic_DNA"/>
</dbReference>
<comment type="caution">
    <text evidence="2">The sequence shown here is derived from an EMBL/GenBank/DDBJ whole genome shotgun (WGS) entry which is preliminary data.</text>
</comment>
<dbReference type="Pfam" id="PF01381">
    <property type="entry name" value="HTH_3"/>
    <property type="match status" value="1"/>
</dbReference>